<keyword evidence="5 8" id="KW-0436">Ligase</keyword>
<feature type="domain" description="Nicotinate phosphoribosyltransferase N-terminal" evidence="10">
    <location>
        <begin position="17"/>
        <end position="149"/>
    </location>
</feature>
<dbReference type="UniPathway" id="UPA00253">
    <property type="reaction ID" value="UER00457"/>
</dbReference>
<organism evidence="11 12">
    <name type="scientific">Erysiphe neolycopersici</name>
    <dbReference type="NCBI Taxonomy" id="212602"/>
    <lineage>
        <taxon>Eukaryota</taxon>
        <taxon>Fungi</taxon>
        <taxon>Dikarya</taxon>
        <taxon>Ascomycota</taxon>
        <taxon>Pezizomycotina</taxon>
        <taxon>Leotiomycetes</taxon>
        <taxon>Erysiphales</taxon>
        <taxon>Erysiphaceae</taxon>
        <taxon>Erysiphe</taxon>
    </lineage>
</organism>
<dbReference type="EMBL" id="MCFK01004432">
    <property type="protein sequence ID" value="RKF61199.1"/>
    <property type="molecule type" value="Genomic_DNA"/>
</dbReference>
<evidence type="ECO:0000256" key="3">
    <source>
        <dbReference type="ARBA" id="ARBA00013236"/>
    </source>
</evidence>
<dbReference type="PANTHER" id="PTHR11098:SF1">
    <property type="entry name" value="NICOTINATE PHOSPHORIBOSYLTRANSFERASE"/>
    <property type="match status" value="1"/>
</dbReference>
<keyword evidence="11" id="KW-0808">Transferase</keyword>
<reference evidence="11 12" key="1">
    <citation type="journal article" date="2018" name="BMC Genomics">
        <title>Comparative genome analyses reveal sequence features reflecting distinct modes of host-adaptation between dicot and monocot powdery mildew.</title>
        <authorList>
            <person name="Wu Y."/>
            <person name="Ma X."/>
            <person name="Pan Z."/>
            <person name="Kale S.D."/>
            <person name="Song Y."/>
            <person name="King H."/>
            <person name="Zhang Q."/>
            <person name="Presley C."/>
            <person name="Deng X."/>
            <person name="Wei C.I."/>
            <person name="Xiao S."/>
        </authorList>
    </citation>
    <scope>NUCLEOTIDE SEQUENCE [LARGE SCALE GENOMIC DNA]</scope>
    <source>
        <strain evidence="11">UMSG2</strain>
    </source>
</reference>
<dbReference type="OrthoDB" id="193380at2759"/>
<name>A0A420HV20_9PEZI</name>
<dbReference type="PIRSF" id="PIRSF000484">
    <property type="entry name" value="NAPRT"/>
    <property type="match status" value="1"/>
</dbReference>
<dbReference type="InterPro" id="IPR007229">
    <property type="entry name" value="Nic_PRibTrfase-Fam"/>
</dbReference>
<dbReference type="Gene3D" id="3.20.140.10">
    <property type="entry name" value="nicotinate phosphoribosyltransferase"/>
    <property type="match status" value="1"/>
</dbReference>
<proteinExistence type="inferred from homology"/>
<dbReference type="InterPro" id="IPR036068">
    <property type="entry name" value="Nicotinate_pribotase-like_C"/>
</dbReference>
<evidence type="ECO:0000259" key="10">
    <source>
        <dbReference type="Pfam" id="PF17767"/>
    </source>
</evidence>
<keyword evidence="11" id="KW-0328">Glycosyltransferase</keyword>
<keyword evidence="4" id="KW-0597">Phosphoprotein</keyword>
<evidence type="ECO:0000256" key="4">
    <source>
        <dbReference type="ARBA" id="ARBA00022553"/>
    </source>
</evidence>
<dbReference type="Pfam" id="PF04095">
    <property type="entry name" value="NAPRTase"/>
    <property type="match status" value="1"/>
</dbReference>
<dbReference type="AlphaFoldDB" id="A0A420HV20"/>
<evidence type="ECO:0000313" key="12">
    <source>
        <dbReference type="Proteomes" id="UP000286134"/>
    </source>
</evidence>
<gene>
    <name evidence="11" type="ORF">OnM2_044055</name>
</gene>
<protein>
    <recommendedName>
        <fullName evidence="3 8">Nicotinate phosphoribosyltransferase</fullName>
        <ecNumber evidence="3 8">6.3.4.21</ecNumber>
    </recommendedName>
</protein>
<dbReference type="EC" id="6.3.4.21" evidence="3 8"/>
<dbReference type="GO" id="GO:0034355">
    <property type="term" value="P:NAD+ biosynthetic process via the salvage pathway"/>
    <property type="evidence" value="ECO:0007669"/>
    <property type="project" value="TreeGrafter"/>
</dbReference>
<dbReference type="GO" id="GO:0004516">
    <property type="term" value="F:nicotinate phosphoribosyltransferase activity"/>
    <property type="evidence" value="ECO:0007669"/>
    <property type="project" value="UniProtKB-UniRule"/>
</dbReference>
<dbReference type="NCBIfam" id="TIGR01514">
    <property type="entry name" value="NAPRTase"/>
    <property type="match status" value="1"/>
</dbReference>
<evidence type="ECO:0000256" key="8">
    <source>
        <dbReference type="RuleBase" id="RU003838"/>
    </source>
</evidence>
<dbReference type="Proteomes" id="UP000286134">
    <property type="component" value="Unassembled WGS sequence"/>
</dbReference>
<comment type="similarity">
    <text evidence="2 8">Belongs to the NAPRTase family.</text>
</comment>
<sequence>MEPNCSVPYSEGIISLLDNDIYKFTMHYAVLTHFPEVQVIYTMKNRTNHKKLSRVAFGWLEAQIMKLGNLSVSFEELQFLQSSIPNLSESYINFLQNYRLNPHEQITCSFIPDNEVNTSEDDMGEVELIVKGLWVETILYEIPLLALTSEAYFRFVDTDWSYDGQEERAYEKAMQLMKAGCVFSEFGTRRRRDYHTQALVLRGLLRAQKDGEEKSLPGKLSGTSNCHFAMRFGIPAEGTVGHEWFMGVAAISNDYEAATITALNYWMDCFDKDHLGYILTDTFGTPAFLRSFRLPSLRPTQEKFVESFNGVRQDSGDPVQFVKLMKDFYEREDIKSRKTIVFSDSLNVKSCLEYKEIANEAGFDCKFGIGTFLTNDFVNQKTGQKSAPLNIVIKLRSAGGNPAVKLSDSPTKNMGDQTTVEKVKKLLRYSQPEWKLGDEGKRWGS</sequence>
<dbReference type="InterPro" id="IPR006406">
    <property type="entry name" value="Nic_PRibTrfase"/>
</dbReference>
<evidence type="ECO:0000256" key="6">
    <source>
        <dbReference type="ARBA" id="ARBA00022642"/>
    </source>
</evidence>
<keyword evidence="6 8" id="KW-0662">Pyridine nucleotide biosynthesis</keyword>
<keyword evidence="12" id="KW-1185">Reference proteome</keyword>
<evidence type="ECO:0000256" key="2">
    <source>
        <dbReference type="ARBA" id="ARBA00010897"/>
    </source>
</evidence>
<dbReference type="PANTHER" id="PTHR11098">
    <property type="entry name" value="NICOTINATE PHOSPHORIBOSYLTRANSFERASE"/>
    <property type="match status" value="1"/>
</dbReference>
<accession>A0A420HV20</accession>
<evidence type="ECO:0000256" key="1">
    <source>
        <dbReference type="ARBA" id="ARBA00004952"/>
    </source>
</evidence>
<dbReference type="SUPFAM" id="SSF51690">
    <property type="entry name" value="Nicotinate/Quinolinate PRTase C-terminal domain-like"/>
    <property type="match status" value="1"/>
</dbReference>
<comment type="PTM">
    <text evidence="8">Transiently phosphorylated on a His residue during the reaction cycle. Phosphorylation strongly increases the affinity for substrates and increases the rate of nicotinate D-ribonucleotide production. Dephosphorylation regenerates the low-affinity form of the enzyme, leading to product release.</text>
</comment>
<dbReference type="InterPro" id="IPR041525">
    <property type="entry name" value="N/Namide_PRibTrfase"/>
</dbReference>
<dbReference type="InterPro" id="IPR040727">
    <property type="entry name" value="NAPRTase_N"/>
</dbReference>
<dbReference type="Pfam" id="PF17767">
    <property type="entry name" value="NAPRTase_N"/>
    <property type="match status" value="1"/>
</dbReference>
<feature type="domain" description="Nicotinate/nicotinamide phosphoribosyltransferase" evidence="9">
    <location>
        <begin position="183"/>
        <end position="429"/>
    </location>
</feature>
<comment type="caution">
    <text evidence="11">The sequence shown here is derived from an EMBL/GenBank/DDBJ whole genome shotgun (WGS) entry which is preliminary data.</text>
</comment>
<dbReference type="STRING" id="212602.A0A420HV20"/>
<comment type="function">
    <text evidence="8">Catalyzes the synthesis of beta-nicotinate D-ribonucleotide from nicotinate and 5-phospho-D-ribose 1-phosphate at the expense of ATP.</text>
</comment>
<evidence type="ECO:0000313" key="11">
    <source>
        <dbReference type="EMBL" id="RKF61199.1"/>
    </source>
</evidence>
<comment type="pathway">
    <text evidence="1 8">Cofactor biosynthesis; NAD(+) biosynthesis; nicotinate D-ribonucleotide from nicotinate: step 1/1.</text>
</comment>
<comment type="catalytic activity">
    <reaction evidence="7 8">
        <text>5-phospho-alpha-D-ribose 1-diphosphate + nicotinate + ATP + H2O = nicotinate beta-D-ribonucleotide + ADP + phosphate + diphosphate</text>
        <dbReference type="Rhea" id="RHEA:36163"/>
        <dbReference type="ChEBI" id="CHEBI:15377"/>
        <dbReference type="ChEBI" id="CHEBI:30616"/>
        <dbReference type="ChEBI" id="CHEBI:32544"/>
        <dbReference type="ChEBI" id="CHEBI:33019"/>
        <dbReference type="ChEBI" id="CHEBI:43474"/>
        <dbReference type="ChEBI" id="CHEBI:57502"/>
        <dbReference type="ChEBI" id="CHEBI:58017"/>
        <dbReference type="ChEBI" id="CHEBI:456216"/>
        <dbReference type="EC" id="6.3.4.21"/>
    </reaction>
</comment>
<evidence type="ECO:0000256" key="7">
    <source>
        <dbReference type="ARBA" id="ARBA00048668"/>
    </source>
</evidence>
<dbReference type="GO" id="GO:0005829">
    <property type="term" value="C:cytosol"/>
    <property type="evidence" value="ECO:0007669"/>
    <property type="project" value="TreeGrafter"/>
</dbReference>
<evidence type="ECO:0000256" key="5">
    <source>
        <dbReference type="ARBA" id="ARBA00022598"/>
    </source>
</evidence>
<evidence type="ECO:0000259" key="9">
    <source>
        <dbReference type="Pfam" id="PF04095"/>
    </source>
</evidence>
<dbReference type="GO" id="GO:0016757">
    <property type="term" value="F:glycosyltransferase activity"/>
    <property type="evidence" value="ECO:0007669"/>
    <property type="project" value="UniProtKB-KW"/>
</dbReference>
<dbReference type="SUPFAM" id="SSF54675">
    <property type="entry name" value="Nicotinate/Quinolinate PRTase N-terminal domain-like"/>
    <property type="match status" value="1"/>
</dbReference>